<evidence type="ECO:0000313" key="2">
    <source>
        <dbReference type="EMBL" id="KAF2972960.1"/>
    </source>
</evidence>
<dbReference type="InParanoid" id="A0A7C8IX89"/>
<sequence length="433" mass="50161">MLVFAIRNLRQNRRMLSFFLSFLIFYSLIVLYLRDICHQDPSSVFWRPEQARRLSYSLFRKTQARHFADQAEEHELAKWDNTTAPQLCIGIASVSRHGVSYLRETLGSLLEGLDELERRQIYIVVFLAHRNQSKHDASHAVWLYNMADNLPVYPANHELLELIEKLENDSSHPAHARKQKIDYSVLLTECAKVNPTYTMTLEDDVIALDGWFHRTLDAIRTAVRKTHEMGRDDFLYLRIFYDGRLLGWNSEEWPYYLGLSSLLVIVEVTFIFALRWRFPHIRQSTSLTFIFLLCGVCTPMVIGLFFAAGRSCMLPIRPGVNLMQKYGCCAQGLVFPQQQVIETLLPLYRDTTDVYAAVDTFLEDYANAKNELRWAVTPVLIQHVGGKSSHDTGDQLQGGFAKDMPFDYDFERNDPVQLSLEHHAWISKLKSHF</sequence>
<dbReference type="GO" id="GO:0000139">
    <property type="term" value="C:Golgi membrane"/>
    <property type="evidence" value="ECO:0007669"/>
    <property type="project" value="InterPro"/>
</dbReference>
<dbReference type="PANTHER" id="PTHR31410">
    <property type="entry name" value="TRANSMEMBRANE PROTEIN 246"/>
    <property type="match status" value="1"/>
</dbReference>
<keyword evidence="1" id="KW-1133">Transmembrane helix</keyword>
<organism evidence="2 3">
    <name type="scientific">Xylaria multiplex</name>
    <dbReference type="NCBI Taxonomy" id="323545"/>
    <lineage>
        <taxon>Eukaryota</taxon>
        <taxon>Fungi</taxon>
        <taxon>Dikarya</taxon>
        <taxon>Ascomycota</taxon>
        <taxon>Pezizomycotina</taxon>
        <taxon>Sordariomycetes</taxon>
        <taxon>Xylariomycetidae</taxon>
        <taxon>Xylariales</taxon>
        <taxon>Xylariaceae</taxon>
        <taxon>Xylaria</taxon>
    </lineage>
</organism>
<comment type="caution">
    <text evidence="2">The sequence shown here is derived from an EMBL/GenBank/DDBJ whole genome shotgun (WGS) entry which is preliminary data.</text>
</comment>
<gene>
    <name evidence="2" type="ORF">GQX73_g628</name>
</gene>
<feature type="transmembrane region" description="Helical" evidence="1">
    <location>
        <begin position="253"/>
        <end position="274"/>
    </location>
</feature>
<keyword evidence="3" id="KW-1185">Reference proteome</keyword>
<feature type="transmembrane region" description="Helical" evidence="1">
    <location>
        <begin position="286"/>
        <end position="308"/>
    </location>
</feature>
<evidence type="ECO:0000256" key="1">
    <source>
        <dbReference type="SAM" id="Phobius"/>
    </source>
</evidence>
<dbReference type="OrthoDB" id="2016523at2759"/>
<evidence type="ECO:0008006" key="4">
    <source>
        <dbReference type="Google" id="ProtNLM"/>
    </source>
</evidence>
<dbReference type="GO" id="GO:0006506">
    <property type="term" value="P:GPI anchor biosynthetic process"/>
    <property type="evidence" value="ECO:0007669"/>
    <property type="project" value="InterPro"/>
</dbReference>
<dbReference type="Proteomes" id="UP000481858">
    <property type="component" value="Unassembled WGS sequence"/>
</dbReference>
<accession>A0A7C8IX89</accession>
<name>A0A7C8IX89_9PEZI</name>
<keyword evidence="1" id="KW-0472">Membrane</keyword>
<feature type="transmembrane region" description="Helical" evidence="1">
    <location>
        <begin position="15"/>
        <end position="33"/>
    </location>
</feature>
<dbReference type="EMBL" id="WUBL01000003">
    <property type="protein sequence ID" value="KAF2972960.1"/>
    <property type="molecule type" value="Genomic_DNA"/>
</dbReference>
<proteinExistence type="predicted"/>
<dbReference type="InterPro" id="IPR029675">
    <property type="entry name" value="PGAP4"/>
</dbReference>
<keyword evidence="1" id="KW-0812">Transmembrane</keyword>
<dbReference type="CDD" id="cd22189">
    <property type="entry name" value="PGAP4-like_fungal"/>
    <property type="match status" value="1"/>
</dbReference>
<evidence type="ECO:0000313" key="3">
    <source>
        <dbReference type="Proteomes" id="UP000481858"/>
    </source>
</evidence>
<protein>
    <recommendedName>
        <fullName evidence="4">Integral membrane protein</fullName>
    </recommendedName>
</protein>
<dbReference type="PANTHER" id="PTHR31410:SF1">
    <property type="entry name" value="POST-GPI ATTACHMENT TO PROTEINS FACTOR 4"/>
    <property type="match status" value="1"/>
</dbReference>
<dbReference type="AlphaFoldDB" id="A0A7C8IX89"/>
<dbReference type="GO" id="GO:0016757">
    <property type="term" value="F:glycosyltransferase activity"/>
    <property type="evidence" value="ECO:0007669"/>
    <property type="project" value="InterPro"/>
</dbReference>
<reference evidence="2 3" key="1">
    <citation type="submission" date="2019-12" db="EMBL/GenBank/DDBJ databases">
        <title>Draft genome sequence of the ascomycete Xylaria multiplex DSM 110363.</title>
        <authorList>
            <person name="Buettner E."/>
            <person name="Kellner H."/>
        </authorList>
    </citation>
    <scope>NUCLEOTIDE SEQUENCE [LARGE SCALE GENOMIC DNA]</scope>
    <source>
        <strain evidence="2 3">DSM 110363</strain>
    </source>
</reference>